<dbReference type="Proteomes" id="UP001497516">
    <property type="component" value="Chromosome 7"/>
</dbReference>
<protein>
    <submittedName>
        <fullName evidence="1">Uncharacterized protein</fullName>
    </submittedName>
</protein>
<reference evidence="1 2" key="1">
    <citation type="submission" date="2024-04" db="EMBL/GenBank/DDBJ databases">
        <authorList>
            <person name="Fracassetti M."/>
        </authorList>
    </citation>
    <scope>NUCLEOTIDE SEQUENCE [LARGE SCALE GENOMIC DNA]</scope>
</reference>
<evidence type="ECO:0000313" key="1">
    <source>
        <dbReference type="EMBL" id="CAL1401434.1"/>
    </source>
</evidence>
<organism evidence="1 2">
    <name type="scientific">Linum trigynum</name>
    <dbReference type="NCBI Taxonomy" id="586398"/>
    <lineage>
        <taxon>Eukaryota</taxon>
        <taxon>Viridiplantae</taxon>
        <taxon>Streptophyta</taxon>
        <taxon>Embryophyta</taxon>
        <taxon>Tracheophyta</taxon>
        <taxon>Spermatophyta</taxon>
        <taxon>Magnoliopsida</taxon>
        <taxon>eudicotyledons</taxon>
        <taxon>Gunneridae</taxon>
        <taxon>Pentapetalae</taxon>
        <taxon>rosids</taxon>
        <taxon>fabids</taxon>
        <taxon>Malpighiales</taxon>
        <taxon>Linaceae</taxon>
        <taxon>Linum</taxon>
    </lineage>
</organism>
<gene>
    <name evidence="1" type="ORF">LTRI10_LOCUS41489</name>
</gene>
<accession>A0AAV2FSW5</accession>
<proteinExistence type="predicted"/>
<dbReference type="AlphaFoldDB" id="A0AAV2FSW5"/>
<dbReference type="EMBL" id="OZ034820">
    <property type="protein sequence ID" value="CAL1401434.1"/>
    <property type="molecule type" value="Genomic_DNA"/>
</dbReference>
<keyword evidence="2" id="KW-1185">Reference proteome</keyword>
<evidence type="ECO:0000313" key="2">
    <source>
        <dbReference type="Proteomes" id="UP001497516"/>
    </source>
</evidence>
<name>A0AAV2FSW5_9ROSI</name>
<sequence length="93" mass="10484">MGGNRCMTFPFSEMVDKLMDENARPPIRKNVKQFMLLALASLLRPSSSRNCELDSSEFHVGKIERIKSYDWSDLVVAEMKSSLAAVQGKAFLN</sequence>